<dbReference type="EMBL" id="JACGWM010000003">
    <property type="protein sequence ID" value="KAL0383155.1"/>
    <property type="molecule type" value="Genomic_DNA"/>
</dbReference>
<gene>
    <name evidence="2" type="ORF">Scaly_0602800</name>
</gene>
<reference evidence="2" key="1">
    <citation type="submission" date="2020-06" db="EMBL/GenBank/DDBJ databases">
        <authorList>
            <person name="Li T."/>
            <person name="Hu X."/>
            <person name="Zhang T."/>
            <person name="Song X."/>
            <person name="Zhang H."/>
            <person name="Dai N."/>
            <person name="Sheng W."/>
            <person name="Hou X."/>
            <person name="Wei L."/>
        </authorList>
    </citation>
    <scope>NUCLEOTIDE SEQUENCE</scope>
    <source>
        <strain evidence="2">KEN8</strain>
        <tissue evidence="2">Leaf</tissue>
    </source>
</reference>
<evidence type="ECO:0000259" key="1">
    <source>
        <dbReference type="Pfam" id="PF05699"/>
    </source>
</evidence>
<evidence type="ECO:0000313" key="2">
    <source>
        <dbReference type="EMBL" id="KAL0383155.1"/>
    </source>
</evidence>
<sequence length="137" mass="14909">MVEFSFDTLHKAMYESSESSISSSSLSNLISSSSLASTTCLDMSSKTCIQGLFQKFKTGGKSDVVKSELDKYLVGDLGVLRKEFDILNWWKVNSYRFSILSKIARDILAVLVSTVASEAFSTGGCVPNALRSSLSPK</sequence>
<dbReference type="InterPro" id="IPR008906">
    <property type="entry name" value="HATC_C_dom"/>
</dbReference>
<dbReference type="AlphaFoldDB" id="A0AAW2RSL3"/>
<organism evidence="2">
    <name type="scientific">Sesamum calycinum</name>
    <dbReference type="NCBI Taxonomy" id="2727403"/>
    <lineage>
        <taxon>Eukaryota</taxon>
        <taxon>Viridiplantae</taxon>
        <taxon>Streptophyta</taxon>
        <taxon>Embryophyta</taxon>
        <taxon>Tracheophyta</taxon>
        <taxon>Spermatophyta</taxon>
        <taxon>Magnoliopsida</taxon>
        <taxon>eudicotyledons</taxon>
        <taxon>Gunneridae</taxon>
        <taxon>Pentapetalae</taxon>
        <taxon>asterids</taxon>
        <taxon>lamiids</taxon>
        <taxon>Lamiales</taxon>
        <taxon>Pedaliaceae</taxon>
        <taxon>Sesamum</taxon>
    </lineage>
</organism>
<dbReference type="PANTHER" id="PTHR23272:SF193">
    <property type="entry name" value="OS07G0624100 PROTEIN"/>
    <property type="match status" value="1"/>
</dbReference>
<dbReference type="SUPFAM" id="SSF53098">
    <property type="entry name" value="Ribonuclease H-like"/>
    <property type="match status" value="1"/>
</dbReference>
<feature type="domain" description="HAT C-terminal dimerisation" evidence="1">
    <location>
        <begin position="68"/>
        <end position="136"/>
    </location>
</feature>
<name>A0AAW2RSL3_9LAMI</name>
<reference evidence="2" key="2">
    <citation type="journal article" date="2024" name="Plant">
        <title>Genomic evolution and insights into agronomic trait innovations of Sesamum species.</title>
        <authorList>
            <person name="Miao H."/>
            <person name="Wang L."/>
            <person name="Qu L."/>
            <person name="Liu H."/>
            <person name="Sun Y."/>
            <person name="Le M."/>
            <person name="Wang Q."/>
            <person name="Wei S."/>
            <person name="Zheng Y."/>
            <person name="Lin W."/>
            <person name="Duan Y."/>
            <person name="Cao H."/>
            <person name="Xiong S."/>
            <person name="Wang X."/>
            <person name="Wei L."/>
            <person name="Li C."/>
            <person name="Ma Q."/>
            <person name="Ju M."/>
            <person name="Zhao R."/>
            <person name="Li G."/>
            <person name="Mu C."/>
            <person name="Tian Q."/>
            <person name="Mei H."/>
            <person name="Zhang T."/>
            <person name="Gao T."/>
            <person name="Zhang H."/>
        </authorList>
    </citation>
    <scope>NUCLEOTIDE SEQUENCE</scope>
    <source>
        <strain evidence="2">KEN8</strain>
    </source>
</reference>
<dbReference type="Pfam" id="PF05699">
    <property type="entry name" value="Dimer_Tnp_hAT"/>
    <property type="match status" value="1"/>
</dbReference>
<dbReference type="GO" id="GO:0046983">
    <property type="term" value="F:protein dimerization activity"/>
    <property type="evidence" value="ECO:0007669"/>
    <property type="project" value="InterPro"/>
</dbReference>
<comment type="caution">
    <text evidence="2">The sequence shown here is derived from an EMBL/GenBank/DDBJ whole genome shotgun (WGS) entry which is preliminary data.</text>
</comment>
<protein>
    <submittedName>
        <fullName evidence="2">Zinc finger BED domain-containing protein RICESLEEPER 2</fullName>
    </submittedName>
</protein>
<proteinExistence type="predicted"/>
<accession>A0AAW2RSL3</accession>
<dbReference type="PANTHER" id="PTHR23272">
    <property type="entry name" value="BED FINGER-RELATED"/>
    <property type="match status" value="1"/>
</dbReference>
<dbReference type="InterPro" id="IPR012337">
    <property type="entry name" value="RNaseH-like_sf"/>
</dbReference>